<gene>
    <name evidence="1" type="ORF">LCGC14_2669030</name>
</gene>
<protein>
    <submittedName>
        <fullName evidence="1">Uncharacterized protein</fullName>
    </submittedName>
</protein>
<comment type="caution">
    <text evidence="1">The sequence shown here is derived from an EMBL/GenBank/DDBJ whole genome shotgun (WGS) entry which is preliminary data.</text>
</comment>
<proteinExistence type="predicted"/>
<evidence type="ECO:0000313" key="1">
    <source>
        <dbReference type="EMBL" id="KKK95814.1"/>
    </source>
</evidence>
<accession>A0A0F9BZL2</accession>
<organism evidence="1">
    <name type="scientific">marine sediment metagenome</name>
    <dbReference type="NCBI Taxonomy" id="412755"/>
    <lineage>
        <taxon>unclassified sequences</taxon>
        <taxon>metagenomes</taxon>
        <taxon>ecological metagenomes</taxon>
    </lineage>
</organism>
<dbReference type="AlphaFoldDB" id="A0A0F9BZL2"/>
<sequence length="86" mass="9633">MSLNGWTLNLIDAHTLIIQEIEAGAVQKDIAKTYALGLRSQEGFDYKAANEAILKRWSPSGLARIKEMAWSGKCFDVPVQDRQEPK</sequence>
<dbReference type="EMBL" id="LAZR01046744">
    <property type="protein sequence ID" value="KKK95814.1"/>
    <property type="molecule type" value="Genomic_DNA"/>
</dbReference>
<reference evidence="1" key="1">
    <citation type="journal article" date="2015" name="Nature">
        <title>Complex archaea that bridge the gap between prokaryotes and eukaryotes.</title>
        <authorList>
            <person name="Spang A."/>
            <person name="Saw J.H."/>
            <person name="Jorgensen S.L."/>
            <person name="Zaremba-Niedzwiedzka K."/>
            <person name="Martijn J."/>
            <person name="Lind A.E."/>
            <person name="van Eijk R."/>
            <person name="Schleper C."/>
            <person name="Guy L."/>
            <person name="Ettema T.J."/>
        </authorList>
    </citation>
    <scope>NUCLEOTIDE SEQUENCE</scope>
</reference>
<name>A0A0F9BZL2_9ZZZZ</name>